<proteinExistence type="predicted"/>
<dbReference type="EMBL" id="JAPFRD010000011">
    <property type="protein sequence ID" value="MCW8109581.1"/>
    <property type="molecule type" value="Genomic_DNA"/>
</dbReference>
<evidence type="ECO:0000259" key="1">
    <source>
        <dbReference type="Pfam" id="PF09537"/>
    </source>
</evidence>
<dbReference type="CDD" id="cd00657">
    <property type="entry name" value="Ferritin_like"/>
    <property type="match status" value="1"/>
</dbReference>
<dbReference type="Proteomes" id="UP001142810">
    <property type="component" value="Unassembled WGS sequence"/>
</dbReference>
<organism evidence="2 3">
    <name type="scientific">Alteromonas aquimaris</name>
    <dbReference type="NCBI Taxonomy" id="2998417"/>
    <lineage>
        <taxon>Bacteria</taxon>
        <taxon>Pseudomonadati</taxon>
        <taxon>Pseudomonadota</taxon>
        <taxon>Gammaproteobacteria</taxon>
        <taxon>Alteromonadales</taxon>
        <taxon>Alteromonadaceae</taxon>
        <taxon>Alteromonas/Salinimonas group</taxon>
        <taxon>Alteromonas</taxon>
    </lineage>
</organism>
<evidence type="ECO:0000313" key="2">
    <source>
        <dbReference type="EMBL" id="MCW8109581.1"/>
    </source>
</evidence>
<keyword evidence="3" id="KW-1185">Reference proteome</keyword>
<gene>
    <name evidence="2" type="ORF">OPS25_13815</name>
</gene>
<dbReference type="Pfam" id="PF09537">
    <property type="entry name" value="DUF2383"/>
    <property type="match status" value="1"/>
</dbReference>
<reference evidence="2" key="1">
    <citation type="submission" date="2022-11" db="EMBL/GenBank/DDBJ databases">
        <title>Alteromonas sp. nov., isolated from sea water of the Qingdao.</title>
        <authorList>
            <person name="Wang Q."/>
        </authorList>
    </citation>
    <scope>NUCLEOTIDE SEQUENCE</scope>
    <source>
        <strain evidence="2">ASW11-7</strain>
    </source>
</reference>
<name>A0ABT3P9X1_9ALTE</name>
<dbReference type="Gene3D" id="1.20.1260.10">
    <property type="match status" value="1"/>
</dbReference>
<dbReference type="SUPFAM" id="SSF47240">
    <property type="entry name" value="Ferritin-like"/>
    <property type="match status" value="1"/>
</dbReference>
<comment type="caution">
    <text evidence="2">The sequence shown here is derived from an EMBL/GenBank/DDBJ whole genome shotgun (WGS) entry which is preliminary data.</text>
</comment>
<dbReference type="RefSeq" id="WP_265618368.1">
    <property type="nucleotide sequence ID" value="NZ_JAPFRD010000011.1"/>
</dbReference>
<accession>A0ABT3P9X1</accession>
<evidence type="ECO:0000313" key="3">
    <source>
        <dbReference type="Proteomes" id="UP001142810"/>
    </source>
</evidence>
<dbReference type="InterPro" id="IPR019052">
    <property type="entry name" value="DUF2383"/>
</dbReference>
<sequence>MPSKTTVLSELCHLDYDAVAAYEATLERIEDDTLKRTIAEFCKDHRDHITKLNELLLQNGEKEVNGTDLKKFLTKGKVVIAGLINDKAILEAMNMNEKVTEEAYEKALKNDELTVSERSVLEKHYADERRHKQWFSEMADKK</sequence>
<dbReference type="InterPro" id="IPR009078">
    <property type="entry name" value="Ferritin-like_SF"/>
</dbReference>
<feature type="domain" description="DUF2383" evidence="1">
    <location>
        <begin position="6"/>
        <end position="109"/>
    </location>
</feature>
<protein>
    <submittedName>
        <fullName evidence="2">PA2169 family four-helix-bundle protein</fullName>
    </submittedName>
</protein>
<dbReference type="InterPro" id="IPR012347">
    <property type="entry name" value="Ferritin-like"/>
</dbReference>